<dbReference type="PROSITE" id="PS51257">
    <property type="entry name" value="PROKAR_LIPOPROTEIN"/>
    <property type="match status" value="1"/>
</dbReference>
<proteinExistence type="predicted"/>
<sequence>MRRHLSVPLTALTLLALTACGSTTASESGDGKDSRPGGGSSAAPSVDPSAAALTGVRWTVDSLTADGKKRAAPAGSKTHLELTGKGRLQGSLGCNQFGAEAVLRGDTLTLRQEGMTQMACSTEIQAFENALSEVLKGRLKAVRDGDRLTLTAPNGTTVALTTEEPAPLAGTVWTVTDLLTGDLSEPVPGGTEGRAKLTFAKDGKGGTISGSLGCNTFRGSATATGDKITLGRISTTRKLCTGTAGQVEAHLLTVLDGTVRYTLQHRNLTLTGPSGAGAHALAER</sequence>
<accession>A0ABQ5P1R2</accession>
<dbReference type="Pfam" id="PF03724">
    <property type="entry name" value="META"/>
    <property type="match status" value="2"/>
</dbReference>
<dbReference type="Proteomes" id="UP001291653">
    <property type="component" value="Unassembled WGS sequence"/>
</dbReference>
<dbReference type="InterPro" id="IPR038670">
    <property type="entry name" value="HslJ-like_sf"/>
</dbReference>
<organism evidence="4 5">
    <name type="scientific">Streptomyces yaizuensis</name>
    <dbReference type="NCBI Taxonomy" id="2989713"/>
    <lineage>
        <taxon>Bacteria</taxon>
        <taxon>Bacillati</taxon>
        <taxon>Actinomycetota</taxon>
        <taxon>Actinomycetes</taxon>
        <taxon>Kitasatosporales</taxon>
        <taxon>Streptomycetaceae</taxon>
        <taxon>Streptomyces</taxon>
    </lineage>
</organism>
<feature type="domain" description="DUF306" evidence="3">
    <location>
        <begin position="51"/>
        <end position="159"/>
    </location>
</feature>
<reference evidence="4 5" key="1">
    <citation type="submission" date="2022-10" db="EMBL/GenBank/DDBJ databases">
        <title>Draft genome sequence of Streptomyces sp. YSPA8.</title>
        <authorList>
            <person name="Moriuchi R."/>
            <person name="Dohra H."/>
            <person name="Yamamura H."/>
            <person name="Kodani S."/>
        </authorList>
    </citation>
    <scope>NUCLEOTIDE SEQUENCE [LARGE SCALE GENOMIC DNA]</scope>
    <source>
        <strain evidence="4 5">YSPA8</strain>
    </source>
</reference>
<evidence type="ECO:0000256" key="1">
    <source>
        <dbReference type="SAM" id="MobiDB-lite"/>
    </source>
</evidence>
<keyword evidence="5" id="KW-1185">Reference proteome</keyword>
<feature type="domain" description="DUF306" evidence="3">
    <location>
        <begin position="166"/>
        <end position="277"/>
    </location>
</feature>
<dbReference type="RefSeq" id="WP_323448574.1">
    <property type="nucleotide sequence ID" value="NZ_BSBI01000008.1"/>
</dbReference>
<gene>
    <name evidence="4" type="ORF">SYYSPA8_19600</name>
</gene>
<comment type="caution">
    <text evidence="4">The sequence shown here is derived from an EMBL/GenBank/DDBJ whole genome shotgun (WGS) entry which is preliminary data.</text>
</comment>
<dbReference type="EMBL" id="BSBI01000008">
    <property type="protein sequence ID" value="GLF96539.1"/>
    <property type="molecule type" value="Genomic_DNA"/>
</dbReference>
<feature type="signal peptide" evidence="2">
    <location>
        <begin position="1"/>
        <end position="25"/>
    </location>
</feature>
<feature type="region of interest" description="Disordered" evidence="1">
    <location>
        <begin position="23"/>
        <end position="48"/>
    </location>
</feature>
<evidence type="ECO:0000313" key="5">
    <source>
        <dbReference type="Proteomes" id="UP001291653"/>
    </source>
</evidence>
<feature type="chain" id="PRO_5045945432" evidence="2">
    <location>
        <begin position="26"/>
        <end position="284"/>
    </location>
</feature>
<keyword evidence="2" id="KW-0732">Signal</keyword>
<dbReference type="PANTHER" id="PTHR35535:SF2">
    <property type="entry name" value="DUF306 DOMAIN-CONTAINING PROTEIN"/>
    <property type="match status" value="1"/>
</dbReference>
<protein>
    <submittedName>
        <fullName evidence="4">META domain-containing protein</fullName>
    </submittedName>
</protein>
<dbReference type="InterPro" id="IPR005184">
    <property type="entry name" value="DUF306_Meta_HslJ"/>
</dbReference>
<dbReference type="Gene3D" id="2.40.128.270">
    <property type="match status" value="2"/>
</dbReference>
<evidence type="ECO:0000259" key="3">
    <source>
        <dbReference type="Pfam" id="PF03724"/>
    </source>
</evidence>
<evidence type="ECO:0000313" key="4">
    <source>
        <dbReference type="EMBL" id="GLF96539.1"/>
    </source>
</evidence>
<name>A0ABQ5P1R2_9ACTN</name>
<dbReference type="PANTHER" id="PTHR35535">
    <property type="entry name" value="HEAT SHOCK PROTEIN HSLJ"/>
    <property type="match status" value="1"/>
</dbReference>
<evidence type="ECO:0000256" key="2">
    <source>
        <dbReference type="SAM" id="SignalP"/>
    </source>
</evidence>
<dbReference type="InterPro" id="IPR053147">
    <property type="entry name" value="Hsp_HslJ-like"/>
</dbReference>